<accession>L8JMC2</accession>
<dbReference type="AlphaFoldDB" id="L8JMC2"/>
<name>L8JMC2_9BACT</name>
<sequence length="81" mass="9809">MLKLNIQNELKDENKIIQANKEIIEVLWLIEDVEYLHYLDDDIMIIIKVEEEYPPIRIEILTKNHELAATFKKRLKRFMPT</sequence>
<evidence type="ECO:0000313" key="1">
    <source>
        <dbReference type="EMBL" id="ELR70076.1"/>
    </source>
</evidence>
<gene>
    <name evidence="1" type="ORF">C900_04073</name>
</gene>
<dbReference type="Proteomes" id="UP000011135">
    <property type="component" value="Unassembled WGS sequence"/>
</dbReference>
<organism evidence="1 2">
    <name type="scientific">Fulvivirga imtechensis AK7</name>
    <dbReference type="NCBI Taxonomy" id="1237149"/>
    <lineage>
        <taxon>Bacteria</taxon>
        <taxon>Pseudomonadati</taxon>
        <taxon>Bacteroidota</taxon>
        <taxon>Cytophagia</taxon>
        <taxon>Cytophagales</taxon>
        <taxon>Fulvivirgaceae</taxon>
        <taxon>Fulvivirga</taxon>
    </lineage>
</organism>
<dbReference type="RefSeq" id="WP_009581491.1">
    <property type="nucleotide sequence ID" value="NZ_AMZN01000056.1"/>
</dbReference>
<dbReference type="EMBL" id="AMZN01000056">
    <property type="protein sequence ID" value="ELR70076.1"/>
    <property type="molecule type" value="Genomic_DNA"/>
</dbReference>
<evidence type="ECO:0000313" key="2">
    <source>
        <dbReference type="Proteomes" id="UP000011135"/>
    </source>
</evidence>
<protein>
    <submittedName>
        <fullName evidence="1">Uncharacterized protein</fullName>
    </submittedName>
</protein>
<comment type="caution">
    <text evidence="1">The sequence shown here is derived from an EMBL/GenBank/DDBJ whole genome shotgun (WGS) entry which is preliminary data.</text>
</comment>
<proteinExistence type="predicted"/>
<keyword evidence="2" id="KW-1185">Reference proteome</keyword>
<dbReference type="STRING" id="1237149.C900_04073"/>
<reference evidence="1 2" key="1">
    <citation type="submission" date="2012-12" db="EMBL/GenBank/DDBJ databases">
        <title>Genome assembly of Fulvivirga imtechensis AK7.</title>
        <authorList>
            <person name="Nupur N."/>
            <person name="Khatri I."/>
            <person name="Kumar R."/>
            <person name="Subramanian S."/>
            <person name="Pinnaka A."/>
        </authorList>
    </citation>
    <scope>NUCLEOTIDE SEQUENCE [LARGE SCALE GENOMIC DNA]</scope>
    <source>
        <strain evidence="1 2">AK7</strain>
    </source>
</reference>